<dbReference type="EMBL" id="JBHULV010000021">
    <property type="protein sequence ID" value="MFD2731345.1"/>
    <property type="molecule type" value="Genomic_DNA"/>
</dbReference>
<dbReference type="SUPFAM" id="SSF53067">
    <property type="entry name" value="Actin-like ATPase domain"/>
    <property type="match status" value="2"/>
</dbReference>
<feature type="domain" description="Carbohydrate kinase FGGY N-terminal" evidence="8">
    <location>
        <begin position="5"/>
        <end position="254"/>
    </location>
</feature>
<evidence type="ECO:0000259" key="9">
    <source>
        <dbReference type="Pfam" id="PF02782"/>
    </source>
</evidence>
<organism evidence="10 11">
    <name type="scientific">Pedobacter alpinus</name>
    <dbReference type="NCBI Taxonomy" id="1590643"/>
    <lineage>
        <taxon>Bacteria</taxon>
        <taxon>Pseudomonadati</taxon>
        <taxon>Bacteroidota</taxon>
        <taxon>Sphingobacteriia</taxon>
        <taxon>Sphingobacteriales</taxon>
        <taxon>Sphingobacteriaceae</taxon>
        <taxon>Pedobacter</taxon>
    </lineage>
</organism>
<dbReference type="Pfam" id="PF00370">
    <property type="entry name" value="FGGY_N"/>
    <property type="match status" value="1"/>
</dbReference>
<dbReference type="GO" id="GO:0016301">
    <property type="term" value="F:kinase activity"/>
    <property type="evidence" value="ECO:0007669"/>
    <property type="project" value="UniProtKB-KW"/>
</dbReference>
<proteinExistence type="inferred from homology"/>
<dbReference type="InterPro" id="IPR043129">
    <property type="entry name" value="ATPase_NBD"/>
</dbReference>
<dbReference type="PROSITE" id="PS00933">
    <property type="entry name" value="FGGY_KINASES_1"/>
    <property type="match status" value="1"/>
</dbReference>
<dbReference type="CDD" id="cd07769">
    <property type="entry name" value="ASKHA_NBD_FGGY_GK"/>
    <property type="match status" value="1"/>
</dbReference>
<dbReference type="Gene3D" id="3.30.420.40">
    <property type="match status" value="2"/>
</dbReference>
<accession>A0ABW5TS43</accession>
<evidence type="ECO:0000259" key="8">
    <source>
        <dbReference type="Pfam" id="PF00370"/>
    </source>
</evidence>
<dbReference type="InterPro" id="IPR018485">
    <property type="entry name" value="FGGY_C"/>
</dbReference>
<evidence type="ECO:0000256" key="4">
    <source>
        <dbReference type="ARBA" id="ARBA00022777"/>
    </source>
</evidence>
<keyword evidence="11" id="KW-1185">Reference proteome</keyword>
<evidence type="ECO:0000256" key="6">
    <source>
        <dbReference type="ARBA" id="ARBA00043149"/>
    </source>
</evidence>
<evidence type="ECO:0000256" key="5">
    <source>
        <dbReference type="ARBA" id="ARBA00022840"/>
    </source>
</evidence>
<comment type="similarity">
    <text evidence="1 7">Belongs to the FGGY kinase family.</text>
</comment>
<dbReference type="PROSITE" id="PS00445">
    <property type="entry name" value="FGGY_KINASES_2"/>
    <property type="match status" value="1"/>
</dbReference>
<name>A0ABW5TS43_9SPHI</name>
<dbReference type="PANTHER" id="PTHR10196">
    <property type="entry name" value="SUGAR KINASE"/>
    <property type="match status" value="1"/>
</dbReference>
<dbReference type="Pfam" id="PF02782">
    <property type="entry name" value="FGGY_C"/>
    <property type="match status" value="1"/>
</dbReference>
<gene>
    <name evidence="10" type="ORF">ACFSSE_06475</name>
</gene>
<dbReference type="InterPro" id="IPR018484">
    <property type="entry name" value="FGGY_N"/>
</dbReference>
<evidence type="ECO:0000256" key="1">
    <source>
        <dbReference type="ARBA" id="ARBA00009156"/>
    </source>
</evidence>
<dbReference type="Proteomes" id="UP001597546">
    <property type="component" value="Unassembled WGS sequence"/>
</dbReference>
<reference evidence="11" key="1">
    <citation type="journal article" date="2019" name="Int. J. Syst. Evol. Microbiol.">
        <title>The Global Catalogue of Microorganisms (GCM) 10K type strain sequencing project: providing services to taxonomists for standard genome sequencing and annotation.</title>
        <authorList>
            <consortium name="The Broad Institute Genomics Platform"/>
            <consortium name="The Broad Institute Genome Sequencing Center for Infectious Disease"/>
            <person name="Wu L."/>
            <person name="Ma J."/>
        </authorList>
    </citation>
    <scope>NUCLEOTIDE SEQUENCE [LARGE SCALE GENOMIC DNA]</scope>
    <source>
        <strain evidence="11">KCTC 42456</strain>
    </source>
</reference>
<sequence>MGKRYILSIDQGTSGTKTLIFDANGEVVAKATKSLKTHYGEDGFVEQNPEEIYANALASVKDCLTEFEKAGGDITKIASCGISNQRETFVVFDKNGKPLYNAVVWQCKRSIAICNQLKSDGLEPLITERTGLIIDPYFSGTKLVWLYQNVEKVKHAIDAGEAYFGTVDTWLLYKLTNGEQYLTDHTNASRTLFFNLKTLSWDQEILTALGLANLNLPKIKPSSADYGLTTINGLFNEPLKVSAMIGDSHAAAFGEGCFSSGTAKATLGTGCSVLMNIGESPKVSNKGMMTTICWSMEGRVDYALEGVIVSCGSTIEWLKNELGLFKNSIETETMAQAVSNNNGVYLIPAFSGLGAPYWDMNRKAEIVGLNFNCNRNHIVRAALESVAFQLKDVILAMEEDAGVTLSMLMVNGGMSANQFLIQLISDTLQCTIGKGNNPDVSALGAGLLAGLHVGVYPDLDSISQIRSNFRSFKPDESASEKYHQEWLGYVNS</sequence>
<protein>
    <recommendedName>
        <fullName evidence="6">ATP:glycerol 3-phosphotransferase</fullName>
    </recommendedName>
</protein>
<evidence type="ECO:0000256" key="7">
    <source>
        <dbReference type="RuleBase" id="RU003733"/>
    </source>
</evidence>
<evidence type="ECO:0000313" key="11">
    <source>
        <dbReference type="Proteomes" id="UP001597546"/>
    </source>
</evidence>
<evidence type="ECO:0000256" key="2">
    <source>
        <dbReference type="ARBA" id="ARBA00022679"/>
    </source>
</evidence>
<dbReference type="InterPro" id="IPR018483">
    <property type="entry name" value="Carb_kinase_FGGY_CS"/>
</dbReference>
<dbReference type="InterPro" id="IPR000577">
    <property type="entry name" value="Carb_kinase_FGGY"/>
</dbReference>
<keyword evidence="3" id="KW-0547">Nucleotide-binding</keyword>
<feature type="domain" description="Carbohydrate kinase FGGY C-terminal" evidence="9">
    <location>
        <begin position="264"/>
        <end position="450"/>
    </location>
</feature>
<dbReference type="NCBIfam" id="NF000756">
    <property type="entry name" value="PRK00047.1"/>
    <property type="match status" value="1"/>
</dbReference>
<dbReference type="RefSeq" id="WP_379042714.1">
    <property type="nucleotide sequence ID" value="NZ_JBHSKW010000026.1"/>
</dbReference>
<keyword evidence="4 7" id="KW-0418">Kinase</keyword>
<evidence type="ECO:0000313" key="10">
    <source>
        <dbReference type="EMBL" id="MFD2731345.1"/>
    </source>
</evidence>
<keyword evidence="5" id="KW-0067">ATP-binding</keyword>
<dbReference type="PANTHER" id="PTHR10196:SF69">
    <property type="entry name" value="GLYCEROL KINASE"/>
    <property type="match status" value="1"/>
</dbReference>
<dbReference type="PIRSF" id="PIRSF000538">
    <property type="entry name" value="GlpK"/>
    <property type="match status" value="1"/>
</dbReference>
<comment type="caution">
    <text evidence="10">The sequence shown here is derived from an EMBL/GenBank/DDBJ whole genome shotgun (WGS) entry which is preliminary data.</text>
</comment>
<evidence type="ECO:0000256" key="3">
    <source>
        <dbReference type="ARBA" id="ARBA00022741"/>
    </source>
</evidence>
<keyword evidence="2 7" id="KW-0808">Transferase</keyword>